<feature type="compositionally biased region" description="Basic and acidic residues" evidence="1">
    <location>
        <begin position="18"/>
        <end position="36"/>
    </location>
</feature>
<evidence type="ECO:0000256" key="1">
    <source>
        <dbReference type="SAM" id="MobiDB-lite"/>
    </source>
</evidence>
<dbReference type="Proteomes" id="UP001066276">
    <property type="component" value="Chromosome 7"/>
</dbReference>
<feature type="compositionally biased region" description="Basic and acidic residues" evidence="1">
    <location>
        <begin position="151"/>
        <end position="163"/>
    </location>
</feature>
<reference evidence="2" key="1">
    <citation type="journal article" date="2022" name="bioRxiv">
        <title>Sequencing and chromosome-scale assembly of the giantPleurodeles waltlgenome.</title>
        <authorList>
            <person name="Brown T."/>
            <person name="Elewa A."/>
            <person name="Iarovenko S."/>
            <person name="Subramanian E."/>
            <person name="Araus A.J."/>
            <person name="Petzold A."/>
            <person name="Susuki M."/>
            <person name="Suzuki K.-i.T."/>
            <person name="Hayashi T."/>
            <person name="Toyoda A."/>
            <person name="Oliveira C."/>
            <person name="Osipova E."/>
            <person name="Leigh N.D."/>
            <person name="Simon A."/>
            <person name="Yun M.H."/>
        </authorList>
    </citation>
    <scope>NUCLEOTIDE SEQUENCE</scope>
    <source>
        <strain evidence="2">20211129_DDA</strain>
        <tissue evidence="2">Liver</tissue>
    </source>
</reference>
<accession>A0AAV7PFU6</accession>
<sequence>MSNNEGQSCLGGKEADEDQRKWPPQRESEKRQKRQDNAPLTTDIPLSSACTLKEASPSTAEEGPAPKRPLEKDGRHKISIVELLEISDVQRTTGLKPTEDNEPQRKLCLDPSKDDEMHKRLRVKAMEQDELHKLLSLEPCSDDKVERTVGLEHPEDDDMHHTASQEPSESDEMNKALSLESSEEDAGRGSFFHRTSKLSISQSDDLASMQCVPLQLVCSVSNSPSSSLLFVSHCRVDICSDDALPDHANLKKALTPVWKMIASHRSVFCKGEV</sequence>
<feature type="compositionally biased region" description="Basic and acidic residues" evidence="1">
    <location>
        <begin position="97"/>
        <end position="113"/>
    </location>
</feature>
<feature type="region of interest" description="Disordered" evidence="1">
    <location>
        <begin position="1"/>
        <end position="76"/>
    </location>
</feature>
<dbReference type="EMBL" id="JANPWB010000011">
    <property type="protein sequence ID" value="KAJ1126322.1"/>
    <property type="molecule type" value="Genomic_DNA"/>
</dbReference>
<feature type="compositionally biased region" description="Basic and acidic residues" evidence="1">
    <location>
        <begin position="64"/>
        <end position="76"/>
    </location>
</feature>
<feature type="region of interest" description="Disordered" evidence="1">
    <location>
        <begin position="151"/>
        <end position="188"/>
    </location>
</feature>
<proteinExistence type="predicted"/>
<feature type="region of interest" description="Disordered" evidence="1">
    <location>
        <begin position="89"/>
        <end position="113"/>
    </location>
</feature>
<feature type="compositionally biased region" description="Polar residues" evidence="1">
    <location>
        <begin position="38"/>
        <end position="50"/>
    </location>
</feature>
<name>A0AAV7PFU6_PLEWA</name>
<evidence type="ECO:0000313" key="2">
    <source>
        <dbReference type="EMBL" id="KAJ1126322.1"/>
    </source>
</evidence>
<gene>
    <name evidence="2" type="ORF">NDU88_004730</name>
</gene>
<comment type="caution">
    <text evidence="2">The sequence shown here is derived from an EMBL/GenBank/DDBJ whole genome shotgun (WGS) entry which is preliminary data.</text>
</comment>
<organism evidence="2 3">
    <name type="scientific">Pleurodeles waltl</name>
    <name type="common">Iberian ribbed newt</name>
    <dbReference type="NCBI Taxonomy" id="8319"/>
    <lineage>
        <taxon>Eukaryota</taxon>
        <taxon>Metazoa</taxon>
        <taxon>Chordata</taxon>
        <taxon>Craniata</taxon>
        <taxon>Vertebrata</taxon>
        <taxon>Euteleostomi</taxon>
        <taxon>Amphibia</taxon>
        <taxon>Batrachia</taxon>
        <taxon>Caudata</taxon>
        <taxon>Salamandroidea</taxon>
        <taxon>Salamandridae</taxon>
        <taxon>Pleurodelinae</taxon>
        <taxon>Pleurodeles</taxon>
    </lineage>
</organism>
<dbReference type="AlphaFoldDB" id="A0AAV7PFU6"/>
<keyword evidence="3" id="KW-1185">Reference proteome</keyword>
<protein>
    <submittedName>
        <fullName evidence="2">Uncharacterized protein</fullName>
    </submittedName>
</protein>
<evidence type="ECO:0000313" key="3">
    <source>
        <dbReference type="Proteomes" id="UP001066276"/>
    </source>
</evidence>